<dbReference type="PROSITE" id="PS50835">
    <property type="entry name" value="IG_LIKE"/>
    <property type="match status" value="1"/>
</dbReference>
<dbReference type="InterPro" id="IPR007110">
    <property type="entry name" value="Ig-like_dom"/>
</dbReference>
<feature type="region of interest" description="Disordered" evidence="1">
    <location>
        <begin position="138"/>
        <end position="176"/>
    </location>
</feature>
<dbReference type="InterPro" id="IPR036179">
    <property type="entry name" value="Ig-like_dom_sf"/>
</dbReference>
<dbReference type="InterPro" id="IPR003598">
    <property type="entry name" value="Ig_sub2"/>
</dbReference>
<reference evidence="3" key="1">
    <citation type="submission" date="2020-11" db="EMBL/GenBank/DDBJ databases">
        <authorList>
            <person name="Tran Van P."/>
        </authorList>
    </citation>
    <scope>NUCLEOTIDE SEQUENCE</scope>
</reference>
<sequence length="176" mass="19967">MQPDWEGMQPRLASKYCRTSIRKTRCLGAPQYPDYEEEVLEDDPNIITKGQNFTVNLRDNVTLPCKVDKIGTLVLMWKKQQTVLTTGPLKVTRDARINAKDGGQELHIKTVRPADAGEYTCQLSSWTPKNITHRLFINGESPMPSTINARERPEKLDLQETNTERSRVTPESPSAL</sequence>
<evidence type="ECO:0000256" key="1">
    <source>
        <dbReference type="SAM" id="MobiDB-lite"/>
    </source>
</evidence>
<feature type="compositionally biased region" description="Basic and acidic residues" evidence="1">
    <location>
        <begin position="149"/>
        <end position="168"/>
    </location>
</feature>
<dbReference type="EMBL" id="LR901063">
    <property type="protein sequence ID" value="CAD7247702.1"/>
    <property type="molecule type" value="Genomic_DNA"/>
</dbReference>
<evidence type="ECO:0000313" key="4">
    <source>
        <dbReference type="Proteomes" id="UP000677054"/>
    </source>
</evidence>
<name>A0A7R8XDN1_9CRUS</name>
<dbReference type="InterPro" id="IPR003599">
    <property type="entry name" value="Ig_sub"/>
</dbReference>
<dbReference type="Proteomes" id="UP000677054">
    <property type="component" value="Unassembled WGS sequence"/>
</dbReference>
<dbReference type="Gene3D" id="2.60.40.10">
    <property type="entry name" value="Immunoglobulins"/>
    <property type="match status" value="1"/>
</dbReference>
<gene>
    <name evidence="3" type="ORF">DSTB1V02_LOCUS7527</name>
</gene>
<dbReference type="SUPFAM" id="SSF48726">
    <property type="entry name" value="Immunoglobulin"/>
    <property type="match status" value="1"/>
</dbReference>
<organism evidence="3">
    <name type="scientific">Darwinula stevensoni</name>
    <dbReference type="NCBI Taxonomy" id="69355"/>
    <lineage>
        <taxon>Eukaryota</taxon>
        <taxon>Metazoa</taxon>
        <taxon>Ecdysozoa</taxon>
        <taxon>Arthropoda</taxon>
        <taxon>Crustacea</taxon>
        <taxon>Oligostraca</taxon>
        <taxon>Ostracoda</taxon>
        <taxon>Podocopa</taxon>
        <taxon>Podocopida</taxon>
        <taxon>Darwinulocopina</taxon>
        <taxon>Darwinuloidea</taxon>
        <taxon>Darwinulidae</taxon>
        <taxon>Darwinula</taxon>
    </lineage>
</organism>
<accession>A0A7R8XDN1</accession>
<dbReference type="Pfam" id="PF13927">
    <property type="entry name" value="Ig_3"/>
    <property type="match status" value="1"/>
</dbReference>
<dbReference type="AlphaFoldDB" id="A0A7R8XDN1"/>
<proteinExistence type="predicted"/>
<protein>
    <recommendedName>
        <fullName evidence="2">Ig-like domain-containing protein</fullName>
    </recommendedName>
</protein>
<dbReference type="SMART" id="SM00408">
    <property type="entry name" value="IGc2"/>
    <property type="match status" value="1"/>
</dbReference>
<evidence type="ECO:0000313" key="3">
    <source>
        <dbReference type="EMBL" id="CAD7247702.1"/>
    </source>
</evidence>
<dbReference type="SMART" id="SM00409">
    <property type="entry name" value="IG"/>
    <property type="match status" value="1"/>
</dbReference>
<dbReference type="EMBL" id="CAJPEV010001546">
    <property type="protein sequence ID" value="CAG0893231.1"/>
    <property type="molecule type" value="Genomic_DNA"/>
</dbReference>
<dbReference type="CDD" id="cd00096">
    <property type="entry name" value="Ig"/>
    <property type="match status" value="1"/>
</dbReference>
<dbReference type="InterPro" id="IPR013783">
    <property type="entry name" value="Ig-like_fold"/>
</dbReference>
<keyword evidence="4" id="KW-1185">Reference proteome</keyword>
<feature type="domain" description="Ig-like" evidence="2">
    <location>
        <begin position="44"/>
        <end position="132"/>
    </location>
</feature>
<evidence type="ECO:0000259" key="2">
    <source>
        <dbReference type="PROSITE" id="PS50835"/>
    </source>
</evidence>
<dbReference type="OrthoDB" id="6335524at2759"/>